<gene>
    <name evidence="2" type="ORF">CCAP1982_LOCUS11864</name>
</gene>
<evidence type="ECO:0000313" key="3">
    <source>
        <dbReference type="Proteomes" id="UP000606786"/>
    </source>
</evidence>
<feature type="region of interest" description="Disordered" evidence="1">
    <location>
        <begin position="60"/>
        <end position="103"/>
    </location>
</feature>
<protein>
    <submittedName>
        <fullName evidence="2">(Mediterranean fruit fly) hypothetical protein</fullName>
    </submittedName>
</protein>
<organism evidence="2 3">
    <name type="scientific">Ceratitis capitata</name>
    <name type="common">Mediterranean fruit fly</name>
    <name type="synonym">Tephritis capitata</name>
    <dbReference type="NCBI Taxonomy" id="7213"/>
    <lineage>
        <taxon>Eukaryota</taxon>
        <taxon>Metazoa</taxon>
        <taxon>Ecdysozoa</taxon>
        <taxon>Arthropoda</taxon>
        <taxon>Hexapoda</taxon>
        <taxon>Insecta</taxon>
        <taxon>Pterygota</taxon>
        <taxon>Neoptera</taxon>
        <taxon>Endopterygota</taxon>
        <taxon>Diptera</taxon>
        <taxon>Brachycera</taxon>
        <taxon>Muscomorpha</taxon>
        <taxon>Tephritoidea</taxon>
        <taxon>Tephritidae</taxon>
        <taxon>Ceratitis</taxon>
        <taxon>Ceratitis</taxon>
    </lineage>
</organism>
<sequence length="146" mass="15859">MPTSTVAMALAMEIAEEVQRCAISNTTNHAFNAFLTHSNKNEKPRLSVCLLALRNGNGNGYGGGSGSGSGKQIPNGHKSEHPCNIQSKINKNPDDGQVGGRTDGRGTLRKLFFLNINSKHCCQLRHQKIKPSTDKVFRPQSSQRSN</sequence>
<feature type="compositionally biased region" description="Gly residues" evidence="1">
    <location>
        <begin position="60"/>
        <end position="69"/>
    </location>
</feature>
<comment type="caution">
    <text evidence="2">The sequence shown here is derived from an EMBL/GenBank/DDBJ whole genome shotgun (WGS) entry which is preliminary data.</text>
</comment>
<keyword evidence="3" id="KW-1185">Reference proteome</keyword>
<name>A0A811UYL8_CERCA</name>
<dbReference type="Proteomes" id="UP000606786">
    <property type="component" value="Unassembled WGS sequence"/>
</dbReference>
<evidence type="ECO:0000313" key="2">
    <source>
        <dbReference type="EMBL" id="CAD7003408.1"/>
    </source>
</evidence>
<accession>A0A811UYL8</accession>
<proteinExistence type="predicted"/>
<evidence type="ECO:0000256" key="1">
    <source>
        <dbReference type="SAM" id="MobiDB-lite"/>
    </source>
</evidence>
<dbReference type="AlphaFoldDB" id="A0A811UYL8"/>
<dbReference type="EMBL" id="CAJHJT010000034">
    <property type="protein sequence ID" value="CAD7003408.1"/>
    <property type="molecule type" value="Genomic_DNA"/>
</dbReference>
<reference evidence="2" key="1">
    <citation type="submission" date="2020-11" db="EMBL/GenBank/DDBJ databases">
        <authorList>
            <person name="Whitehead M."/>
        </authorList>
    </citation>
    <scope>NUCLEOTIDE SEQUENCE</scope>
    <source>
        <strain evidence="2">EGII</strain>
    </source>
</reference>